<dbReference type="PANTHER" id="PTHR21716:SF53">
    <property type="entry name" value="PERMEASE PERM-RELATED"/>
    <property type="match status" value="1"/>
</dbReference>
<proteinExistence type="inferred from homology"/>
<keyword evidence="3" id="KW-0813">Transport</keyword>
<name>A0A2S7UX71_9GAMM</name>
<dbReference type="InterPro" id="IPR002549">
    <property type="entry name" value="AI-2E-like"/>
</dbReference>
<evidence type="ECO:0000256" key="6">
    <source>
        <dbReference type="ARBA" id="ARBA00022989"/>
    </source>
</evidence>
<keyword evidence="10" id="KW-1185">Reference proteome</keyword>
<evidence type="ECO:0000256" key="4">
    <source>
        <dbReference type="ARBA" id="ARBA00022475"/>
    </source>
</evidence>
<gene>
    <name evidence="9" type="ORF">BTO11_10865</name>
</gene>
<keyword evidence="5 8" id="KW-0812">Transmembrane</keyword>
<dbReference type="OrthoDB" id="5562213at2"/>
<keyword evidence="4" id="KW-1003">Cell membrane</keyword>
<dbReference type="EMBL" id="MSCH01000003">
    <property type="protein sequence ID" value="PQJ54102.1"/>
    <property type="molecule type" value="Genomic_DNA"/>
</dbReference>
<dbReference type="PANTHER" id="PTHR21716">
    <property type="entry name" value="TRANSMEMBRANE PROTEIN"/>
    <property type="match status" value="1"/>
</dbReference>
<keyword evidence="7 8" id="KW-0472">Membrane</keyword>
<dbReference type="Proteomes" id="UP000239007">
    <property type="component" value="Unassembled WGS sequence"/>
</dbReference>
<feature type="transmembrane region" description="Helical" evidence="8">
    <location>
        <begin position="276"/>
        <end position="296"/>
    </location>
</feature>
<feature type="transmembrane region" description="Helical" evidence="8">
    <location>
        <begin position="216"/>
        <end position="233"/>
    </location>
</feature>
<feature type="transmembrane region" description="Helical" evidence="8">
    <location>
        <begin position="308"/>
        <end position="331"/>
    </location>
</feature>
<sequence>MFDVLIQWYKKNFSDPNAVTLMLVIVLTALVITLFGQLLIPVFVALVVAFLLEWPVKKVTKLGLNRNLSTTIVIAIFIGVMTMVFVLAIPVIWKQSIGLVKELPDMMVYIKRYIYTLPDLYPSLDPALITNLVNNFDTKLVSVLESSVQAVVSSLTNVVAILVYVILVPMMVFFILKDKVKLLAGFDRIMPVKRRLITQVTTEMNEQIINYIRGKMIELVIVGTATYIAFAIMDLRYAAVLGLLVGLSVLIPYIGAAAVTVPVTIVALFQFGLTPDFYAVMIAYGVIQTLDGNLLVPLLFSEAVDLNPVYIIVAVLFFGGLWGFWGVFFAIPLASLVKAVINAWAGKSEPDALEASDCK</sequence>
<comment type="similarity">
    <text evidence="2">Belongs to the autoinducer-2 exporter (AI-2E) (TC 2.A.86) family.</text>
</comment>
<reference evidence="9 10" key="1">
    <citation type="submission" date="2016-12" db="EMBL/GenBank/DDBJ databases">
        <title>Diversity of luminous bacteria.</title>
        <authorList>
            <person name="Yoshizawa S."/>
            <person name="Kogure K."/>
        </authorList>
    </citation>
    <scope>NUCLEOTIDE SEQUENCE [LARGE SCALE GENOMIC DNA]</scope>
    <source>
        <strain evidence="9 10">SA4-48</strain>
    </source>
</reference>
<dbReference type="GO" id="GO:0055085">
    <property type="term" value="P:transmembrane transport"/>
    <property type="evidence" value="ECO:0007669"/>
    <property type="project" value="TreeGrafter"/>
</dbReference>
<evidence type="ECO:0000256" key="3">
    <source>
        <dbReference type="ARBA" id="ARBA00022448"/>
    </source>
</evidence>
<keyword evidence="6 8" id="KW-1133">Transmembrane helix</keyword>
<dbReference type="RefSeq" id="WP_105052614.1">
    <property type="nucleotide sequence ID" value="NZ_BMYG01000007.1"/>
</dbReference>
<feature type="transmembrane region" description="Helical" evidence="8">
    <location>
        <begin position="72"/>
        <end position="93"/>
    </location>
</feature>
<protein>
    <submittedName>
        <fullName evidence="9">AI-2E family transporter</fullName>
    </submittedName>
</protein>
<comment type="caution">
    <text evidence="9">The sequence shown here is derived from an EMBL/GenBank/DDBJ whole genome shotgun (WGS) entry which is preliminary data.</text>
</comment>
<evidence type="ECO:0000313" key="10">
    <source>
        <dbReference type="Proteomes" id="UP000239007"/>
    </source>
</evidence>
<comment type="subcellular location">
    <subcellularLocation>
        <location evidence="1">Cell membrane</location>
        <topology evidence="1">Multi-pass membrane protein</topology>
    </subcellularLocation>
</comment>
<evidence type="ECO:0000256" key="2">
    <source>
        <dbReference type="ARBA" id="ARBA00009773"/>
    </source>
</evidence>
<evidence type="ECO:0000256" key="7">
    <source>
        <dbReference type="ARBA" id="ARBA00023136"/>
    </source>
</evidence>
<evidence type="ECO:0000256" key="1">
    <source>
        <dbReference type="ARBA" id="ARBA00004651"/>
    </source>
</evidence>
<feature type="transmembrane region" description="Helical" evidence="8">
    <location>
        <begin position="155"/>
        <end position="176"/>
    </location>
</feature>
<feature type="transmembrane region" description="Helical" evidence="8">
    <location>
        <begin position="239"/>
        <end position="269"/>
    </location>
</feature>
<accession>A0A2S7UX71</accession>
<evidence type="ECO:0000313" key="9">
    <source>
        <dbReference type="EMBL" id="PQJ54102.1"/>
    </source>
</evidence>
<dbReference type="Pfam" id="PF01594">
    <property type="entry name" value="AI-2E_transport"/>
    <property type="match status" value="1"/>
</dbReference>
<organism evidence="9 10">
    <name type="scientific">Psychrosphaera saromensis</name>
    <dbReference type="NCBI Taxonomy" id="716813"/>
    <lineage>
        <taxon>Bacteria</taxon>
        <taxon>Pseudomonadati</taxon>
        <taxon>Pseudomonadota</taxon>
        <taxon>Gammaproteobacteria</taxon>
        <taxon>Alteromonadales</taxon>
        <taxon>Pseudoalteromonadaceae</taxon>
        <taxon>Psychrosphaera</taxon>
    </lineage>
</organism>
<evidence type="ECO:0000256" key="5">
    <source>
        <dbReference type="ARBA" id="ARBA00022692"/>
    </source>
</evidence>
<dbReference type="GO" id="GO:0005886">
    <property type="term" value="C:plasma membrane"/>
    <property type="evidence" value="ECO:0007669"/>
    <property type="project" value="UniProtKB-SubCell"/>
</dbReference>
<dbReference type="AlphaFoldDB" id="A0A2S7UX71"/>
<evidence type="ECO:0000256" key="8">
    <source>
        <dbReference type="SAM" id="Phobius"/>
    </source>
</evidence>
<feature type="transmembrane region" description="Helical" evidence="8">
    <location>
        <begin position="20"/>
        <end position="52"/>
    </location>
</feature>